<dbReference type="RefSeq" id="WP_268062010.1">
    <property type="nucleotide sequence ID" value="NZ_JAPQFJ010000014.1"/>
</dbReference>
<dbReference type="PANTHER" id="PTHR12526:SF630">
    <property type="entry name" value="GLYCOSYLTRANSFERASE"/>
    <property type="match status" value="1"/>
</dbReference>
<dbReference type="GO" id="GO:0016757">
    <property type="term" value="F:glycosyltransferase activity"/>
    <property type="evidence" value="ECO:0007669"/>
    <property type="project" value="UniProtKB-KW"/>
</dbReference>
<dbReference type="EMBL" id="JAPQFJ010000014">
    <property type="protein sequence ID" value="MCY6959579.1"/>
    <property type="molecule type" value="Genomic_DNA"/>
</dbReference>
<comment type="caution">
    <text evidence="2">The sequence shown here is derived from an EMBL/GenBank/DDBJ whole genome shotgun (WGS) entry which is preliminary data.</text>
</comment>
<gene>
    <name evidence="2" type="ORF">OW729_13245</name>
</gene>
<name>A0ABT4DB99_9CLOT</name>
<dbReference type="PANTHER" id="PTHR12526">
    <property type="entry name" value="GLYCOSYLTRANSFERASE"/>
    <property type="match status" value="1"/>
</dbReference>
<accession>A0ABT4DB99</accession>
<feature type="domain" description="Glycosyl transferase family 1" evidence="1">
    <location>
        <begin position="295"/>
        <end position="454"/>
    </location>
</feature>
<protein>
    <submittedName>
        <fullName evidence="2">Glycosyltransferase</fullName>
        <ecNumber evidence="2">2.4.-.-</ecNumber>
    </submittedName>
</protein>
<dbReference type="Proteomes" id="UP001144612">
    <property type="component" value="Unassembled WGS sequence"/>
</dbReference>
<dbReference type="Pfam" id="PF00534">
    <property type="entry name" value="Glycos_transf_1"/>
    <property type="match status" value="1"/>
</dbReference>
<dbReference type="Gene3D" id="3.40.50.720">
    <property type="entry name" value="NAD(P)-binding Rossmann-like Domain"/>
    <property type="match status" value="1"/>
</dbReference>
<sequence>MENNIKKIIIFGASKAGQKMFNILRNFNYKVEFFVDNDENKWDTMVCGKPIKSPKTLKNIDLGRYYIIIGSMFINDISNQLETVGLLYKINFDNMYNYTKMLIEDNINYFISRIKKEKVIYLNNKSVFMALPCGISLGGVETLSSTISNALNEKYDNTYLLNLKPREGDNPEVIGFKFKEKILDFYIDDNNYLNSLIEGCVKLQKYLPITIIPNHSEEVFLIANILKKIYPDFVKVISILHSISDDTYEKNINYSKIISKFICVSDEISNKFIKLLPQRNEDIITKISPVVIEGKRNSYSNEEEPLKIGFGGRLVKEAKRCDLLINLIDDLESREISYEIHIAGNGDYYNIINEFIIEKKLNNKVFLYGQIPNNKMNYFWRQMDVYINTSDFEGTSIAMLEALGNGCVPIVTNVSGVKKFISNGINGFVVEVGDFVGMANNIEFLYFNREKLYKFGMKCIDRVKEACSIEDYINHIYSII</sequence>
<dbReference type="SUPFAM" id="SSF53756">
    <property type="entry name" value="UDP-Glycosyltransferase/glycogen phosphorylase"/>
    <property type="match status" value="1"/>
</dbReference>
<keyword evidence="2" id="KW-0328">Glycosyltransferase</keyword>
<evidence type="ECO:0000313" key="2">
    <source>
        <dbReference type="EMBL" id="MCY6959579.1"/>
    </source>
</evidence>
<organism evidence="2 3">
    <name type="scientific">Clostridium brassicae</name>
    <dbReference type="NCBI Taxonomy" id="2999072"/>
    <lineage>
        <taxon>Bacteria</taxon>
        <taxon>Bacillati</taxon>
        <taxon>Bacillota</taxon>
        <taxon>Clostridia</taxon>
        <taxon>Eubacteriales</taxon>
        <taxon>Clostridiaceae</taxon>
        <taxon>Clostridium</taxon>
    </lineage>
</organism>
<dbReference type="CDD" id="cd03801">
    <property type="entry name" value="GT4_PimA-like"/>
    <property type="match status" value="1"/>
</dbReference>
<keyword evidence="3" id="KW-1185">Reference proteome</keyword>
<dbReference type="InterPro" id="IPR001296">
    <property type="entry name" value="Glyco_trans_1"/>
</dbReference>
<evidence type="ECO:0000313" key="3">
    <source>
        <dbReference type="Proteomes" id="UP001144612"/>
    </source>
</evidence>
<dbReference type="SUPFAM" id="SSF53335">
    <property type="entry name" value="S-adenosyl-L-methionine-dependent methyltransferases"/>
    <property type="match status" value="1"/>
</dbReference>
<evidence type="ECO:0000259" key="1">
    <source>
        <dbReference type="Pfam" id="PF00534"/>
    </source>
</evidence>
<reference evidence="2" key="1">
    <citation type="submission" date="2022-12" db="EMBL/GenBank/DDBJ databases">
        <title>Clostridium sp. nov., isolated from industrial wastewater.</title>
        <authorList>
            <person name="Jiayan W."/>
        </authorList>
    </citation>
    <scope>NUCLEOTIDE SEQUENCE</scope>
    <source>
        <strain evidence="2">ZC22-4</strain>
    </source>
</reference>
<proteinExistence type="predicted"/>
<dbReference type="InterPro" id="IPR029063">
    <property type="entry name" value="SAM-dependent_MTases_sf"/>
</dbReference>
<dbReference type="Gene3D" id="3.40.50.2000">
    <property type="entry name" value="Glycogen Phosphorylase B"/>
    <property type="match status" value="2"/>
</dbReference>
<keyword evidence="2" id="KW-0808">Transferase</keyword>
<dbReference type="EC" id="2.4.-.-" evidence="2"/>